<keyword evidence="1" id="KW-0472">Membrane</keyword>
<dbReference type="EMBL" id="JBHMBH010000019">
    <property type="protein sequence ID" value="MFB9714333.1"/>
    <property type="molecule type" value="Genomic_DNA"/>
</dbReference>
<proteinExistence type="predicted"/>
<feature type="transmembrane region" description="Helical" evidence="1">
    <location>
        <begin position="28"/>
        <end position="50"/>
    </location>
</feature>
<dbReference type="Proteomes" id="UP001589536">
    <property type="component" value="Unassembled WGS sequence"/>
</dbReference>
<sequence length="132" mass="13297">MNTTTLASICLAGVGLSAVVATLTGNPMFALVGGGTSVIALLLIAALVPSGQPTKPIDGSKTNTLAVIALVAACMTGLAAAAIIFGHVARDQISREGGRGDKLALAALIVGYSEVALSAFTAMWLVTFLRFH</sequence>
<keyword evidence="1" id="KW-1133">Transmembrane helix</keyword>
<keyword evidence="1" id="KW-0812">Transmembrane</keyword>
<organism evidence="3 4">
    <name type="scientific">Arthrobacter methylotrophus</name>
    <dbReference type="NCBI Taxonomy" id="121291"/>
    <lineage>
        <taxon>Bacteria</taxon>
        <taxon>Bacillati</taxon>
        <taxon>Actinomycetota</taxon>
        <taxon>Actinomycetes</taxon>
        <taxon>Micrococcales</taxon>
        <taxon>Micrococcaceae</taxon>
        <taxon>Arthrobacter</taxon>
    </lineage>
</organism>
<evidence type="ECO:0000256" key="1">
    <source>
        <dbReference type="SAM" id="Phobius"/>
    </source>
</evidence>
<accession>A0ABV5UQF1</accession>
<gene>
    <name evidence="3" type="ORF">ACFFPI_09380</name>
</gene>
<evidence type="ECO:0000313" key="3">
    <source>
        <dbReference type="EMBL" id="MFB9714333.1"/>
    </source>
</evidence>
<protein>
    <submittedName>
        <fullName evidence="3">DUF4190 domain-containing protein</fullName>
    </submittedName>
</protein>
<keyword evidence="4" id="KW-1185">Reference proteome</keyword>
<name>A0ABV5UQF1_9MICC</name>
<dbReference type="Pfam" id="PF13828">
    <property type="entry name" value="DUF4190"/>
    <property type="match status" value="1"/>
</dbReference>
<evidence type="ECO:0000259" key="2">
    <source>
        <dbReference type="Pfam" id="PF13828"/>
    </source>
</evidence>
<feature type="transmembrane region" description="Helical" evidence="1">
    <location>
        <begin position="105"/>
        <end position="129"/>
    </location>
</feature>
<reference evidence="3 4" key="1">
    <citation type="submission" date="2024-09" db="EMBL/GenBank/DDBJ databases">
        <authorList>
            <person name="Sun Q."/>
            <person name="Mori K."/>
        </authorList>
    </citation>
    <scope>NUCLEOTIDE SEQUENCE [LARGE SCALE GENOMIC DNA]</scope>
    <source>
        <strain evidence="3 4">JCM 13519</strain>
    </source>
</reference>
<comment type="caution">
    <text evidence="3">The sequence shown here is derived from an EMBL/GenBank/DDBJ whole genome shotgun (WGS) entry which is preliminary data.</text>
</comment>
<evidence type="ECO:0000313" key="4">
    <source>
        <dbReference type="Proteomes" id="UP001589536"/>
    </source>
</evidence>
<dbReference type="InterPro" id="IPR025241">
    <property type="entry name" value="DUF4190"/>
</dbReference>
<dbReference type="RefSeq" id="WP_345044487.1">
    <property type="nucleotide sequence ID" value="NZ_BAABED010000001.1"/>
</dbReference>
<feature type="domain" description="DUF4190" evidence="2">
    <location>
        <begin position="65"/>
        <end position="119"/>
    </location>
</feature>
<feature type="transmembrane region" description="Helical" evidence="1">
    <location>
        <begin position="62"/>
        <end position="85"/>
    </location>
</feature>